<feature type="compositionally biased region" description="Basic and acidic residues" evidence="1">
    <location>
        <begin position="89"/>
        <end position="102"/>
    </location>
</feature>
<comment type="caution">
    <text evidence="2">The sequence shown here is derived from an EMBL/GenBank/DDBJ whole genome shotgun (WGS) entry which is preliminary data.</text>
</comment>
<accession>A0ABR9P988</accession>
<dbReference type="RefSeq" id="WP_193123001.1">
    <property type="nucleotide sequence ID" value="NZ_JADBGI010000014.1"/>
</dbReference>
<evidence type="ECO:0000313" key="2">
    <source>
        <dbReference type="EMBL" id="MBE3000399.1"/>
    </source>
</evidence>
<evidence type="ECO:0000256" key="1">
    <source>
        <dbReference type="SAM" id="MobiDB-lite"/>
    </source>
</evidence>
<dbReference type="EMBL" id="JADBGI010000014">
    <property type="protein sequence ID" value="MBE3000399.1"/>
    <property type="molecule type" value="Genomic_DNA"/>
</dbReference>
<dbReference type="InterPro" id="IPR013493">
    <property type="entry name" value="CHP02677"/>
</dbReference>
<reference evidence="2 3" key="1">
    <citation type="submission" date="2020-09" db="EMBL/GenBank/DDBJ databases">
        <title>Diversity and distribution of actinomycetes associated with coral in the coast of Hainan.</title>
        <authorList>
            <person name="Li F."/>
        </authorList>
    </citation>
    <scope>NUCLEOTIDE SEQUENCE [LARGE SCALE GENOMIC DNA]</scope>
    <source>
        <strain evidence="2 3">HNM0947</strain>
    </source>
</reference>
<name>A0ABR9P988_9ACTN</name>
<gene>
    <name evidence="2" type="ORF">IDM40_17070</name>
</gene>
<keyword evidence="3" id="KW-1185">Reference proteome</keyword>
<evidence type="ECO:0000313" key="3">
    <source>
        <dbReference type="Proteomes" id="UP000806528"/>
    </source>
</evidence>
<dbReference type="Proteomes" id="UP000806528">
    <property type="component" value="Unassembled WGS sequence"/>
</dbReference>
<organism evidence="2 3">
    <name type="scientific">Nocardiopsis coralli</name>
    <dbReference type="NCBI Taxonomy" id="2772213"/>
    <lineage>
        <taxon>Bacteria</taxon>
        <taxon>Bacillati</taxon>
        <taxon>Actinomycetota</taxon>
        <taxon>Actinomycetes</taxon>
        <taxon>Streptosporangiales</taxon>
        <taxon>Nocardiopsidaceae</taxon>
        <taxon>Nocardiopsis</taxon>
    </lineage>
</organism>
<dbReference type="Pfam" id="PF09660">
    <property type="entry name" value="DUF2397"/>
    <property type="match status" value="1"/>
</dbReference>
<feature type="region of interest" description="Disordered" evidence="1">
    <location>
        <begin position="207"/>
        <end position="314"/>
    </location>
</feature>
<protein>
    <submittedName>
        <fullName evidence="2">DUF2397 family protein</fullName>
    </submittedName>
</protein>
<proteinExistence type="predicted"/>
<sequence>MGINQWTDNPADDAPGPGSTPAPRHGRAALLRLAAWFEEAGPERADALASGVYALDPARQLHGRVDGTVAATTSWWQADPDLSTVVERPGNRRPEPARDHRAQQARLRDAAESSAHWRRTGAEQIRSLLTEPTGRNAQLDLTGAGMEVLTELLTAALAGGDASGRATHAGDLEFGLRLHVLPSPGTSVTVSGEGGDLALQDLRLYATPYGQTDPGTLPGPEPTETPVGGADDGGVEEKPGEPAGADEPGEAEDREPAPDPAPDPATTGSPSDEDPSAPVEDPPVTGSLPGPDPDGETTGPIEISTHRPRGQERG</sequence>
<feature type="region of interest" description="Disordered" evidence="1">
    <location>
        <begin position="81"/>
        <end position="102"/>
    </location>
</feature>
<feature type="region of interest" description="Disordered" evidence="1">
    <location>
        <begin position="1"/>
        <end position="25"/>
    </location>
</feature>